<dbReference type="GO" id="GO:0042742">
    <property type="term" value="P:defense response to bacterium"/>
    <property type="evidence" value="ECO:0007669"/>
    <property type="project" value="InterPro"/>
</dbReference>
<feature type="chain" id="PRO_5043315168" description="Chitin-binding type-1 domain-containing protein" evidence="2">
    <location>
        <begin position="27"/>
        <end position="210"/>
    </location>
</feature>
<dbReference type="InterPro" id="IPR001153">
    <property type="entry name" value="Barwin_dom"/>
</dbReference>
<evidence type="ECO:0000313" key="5">
    <source>
        <dbReference type="Proteomes" id="UP001497516"/>
    </source>
</evidence>
<feature type="disulfide bond" evidence="1">
    <location>
        <begin position="50"/>
        <end position="64"/>
    </location>
</feature>
<dbReference type="AlphaFoldDB" id="A0AAV2F2H6"/>
<keyword evidence="1" id="KW-0147">Chitin-binding</keyword>
<accession>A0AAV2F2H6</accession>
<name>A0AAV2F2H6_9ROSI</name>
<sequence>MAAAAVTVVLAVLVVIITMSPAPVAAERGNHTCACAGYDSSCGDCAAGRCCSPWGYCGDSFGYCKPCYCDGGYLCNPCYCLGNCPRPSVESIKETYASSNETLVATYDPNLNNFRVATSSSSSSSVGSATICTGPSSSTTVSTNIVPGECIQVTNPNNGKQAMVRIINSKYCSKTSLALDYNAFQQLEDDDAAARLPVQVSYKYTHCADN</sequence>
<reference evidence="4 5" key="1">
    <citation type="submission" date="2024-04" db="EMBL/GenBank/DDBJ databases">
        <authorList>
            <person name="Fracassetti M."/>
        </authorList>
    </citation>
    <scope>NUCLEOTIDE SEQUENCE [LARGE SCALE GENOMIC DNA]</scope>
</reference>
<dbReference type="PROSITE" id="PS00026">
    <property type="entry name" value="CHIT_BIND_I_1"/>
    <property type="match status" value="1"/>
</dbReference>
<keyword evidence="1" id="KW-1015">Disulfide bond</keyword>
<evidence type="ECO:0000256" key="2">
    <source>
        <dbReference type="SAM" id="SignalP"/>
    </source>
</evidence>
<keyword evidence="5" id="KW-1185">Reference proteome</keyword>
<dbReference type="InterPro" id="IPR018371">
    <property type="entry name" value="Chitin-binding_1_CS"/>
</dbReference>
<organism evidence="4 5">
    <name type="scientific">Linum trigynum</name>
    <dbReference type="NCBI Taxonomy" id="586398"/>
    <lineage>
        <taxon>Eukaryota</taxon>
        <taxon>Viridiplantae</taxon>
        <taxon>Streptophyta</taxon>
        <taxon>Embryophyta</taxon>
        <taxon>Tracheophyta</taxon>
        <taxon>Spermatophyta</taxon>
        <taxon>Magnoliopsida</taxon>
        <taxon>eudicotyledons</taxon>
        <taxon>Gunneridae</taxon>
        <taxon>Pentapetalae</taxon>
        <taxon>rosids</taxon>
        <taxon>fabids</taxon>
        <taxon>Malpighiales</taxon>
        <taxon>Linaceae</taxon>
        <taxon>Linum</taxon>
    </lineage>
</organism>
<comment type="caution">
    <text evidence="1">Lacks conserved residue(s) required for the propagation of feature annotation.</text>
</comment>
<proteinExistence type="predicted"/>
<dbReference type="Gene3D" id="2.40.40.10">
    <property type="entry name" value="RlpA-like domain"/>
    <property type="match status" value="1"/>
</dbReference>
<protein>
    <recommendedName>
        <fullName evidence="3">Chitin-binding type-1 domain-containing protein</fullName>
    </recommendedName>
</protein>
<feature type="disulfide bond" evidence="1">
    <location>
        <begin position="45"/>
        <end position="57"/>
    </location>
</feature>
<dbReference type="SUPFAM" id="SSF50685">
    <property type="entry name" value="Barwin-like endoglucanases"/>
    <property type="match status" value="1"/>
</dbReference>
<dbReference type="GO" id="GO:0008061">
    <property type="term" value="F:chitin binding"/>
    <property type="evidence" value="ECO:0007669"/>
    <property type="project" value="UniProtKB-UniRule"/>
</dbReference>
<keyword evidence="2" id="KW-0732">Signal</keyword>
<evidence type="ECO:0000259" key="3">
    <source>
        <dbReference type="PROSITE" id="PS50941"/>
    </source>
</evidence>
<dbReference type="InterPro" id="IPR036908">
    <property type="entry name" value="RlpA-like_sf"/>
</dbReference>
<dbReference type="InterPro" id="IPR001002">
    <property type="entry name" value="Chitin-bd_1"/>
</dbReference>
<feature type="domain" description="Chitin-binding type-1" evidence="3">
    <location>
        <begin position="39"/>
        <end position="77"/>
    </location>
</feature>
<feature type="signal peptide" evidence="2">
    <location>
        <begin position="1"/>
        <end position="26"/>
    </location>
</feature>
<dbReference type="Pfam" id="PF00967">
    <property type="entry name" value="Barwin"/>
    <property type="match status" value="1"/>
</dbReference>
<dbReference type="PROSITE" id="PS50941">
    <property type="entry name" value="CHIT_BIND_I_2"/>
    <property type="match status" value="1"/>
</dbReference>
<dbReference type="Proteomes" id="UP001497516">
    <property type="component" value="Chromosome 6"/>
</dbReference>
<dbReference type="GO" id="GO:0050832">
    <property type="term" value="P:defense response to fungus"/>
    <property type="evidence" value="ECO:0007669"/>
    <property type="project" value="InterPro"/>
</dbReference>
<evidence type="ECO:0000313" key="4">
    <source>
        <dbReference type="EMBL" id="CAL1392048.1"/>
    </source>
</evidence>
<evidence type="ECO:0000256" key="1">
    <source>
        <dbReference type="PROSITE-ProRule" id="PRU00261"/>
    </source>
</evidence>
<gene>
    <name evidence="4" type="ORF">LTRI10_LOCUS32724</name>
</gene>
<dbReference type="EMBL" id="OZ034819">
    <property type="protein sequence ID" value="CAL1392048.1"/>
    <property type="molecule type" value="Genomic_DNA"/>
</dbReference>